<dbReference type="AlphaFoldDB" id="C4ZNX3"/>
<dbReference type="Proteomes" id="UP000002186">
    <property type="component" value="Chromosome"/>
</dbReference>
<dbReference type="EMBL" id="CP001281">
    <property type="protein sequence ID" value="ACK54731.1"/>
    <property type="molecule type" value="Genomic_DNA"/>
</dbReference>
<dbReference type="RefSeq" id="WP_012585297.1">
    <property type="nucleotide sequence ID" value="NC_011662.2"/>
</dbReference>
<reference evidence="2 3" key="2">
    <citation type="journal article" date="2012" name="Stand. Genomic Sci.">
        <title>Complete genome sequence of Thauera aminoaromatica strain MZ1T.</title>
        <authorList>
            <person name="Jiang K."/>
            <person name="Sanseverino J."/>
            <person name="Chauhan A."/>
            <person name="Lucas S."/>
            <person name="Copeland A."/>
            <person name="Lapidus A."/>
            <person name="Del Rio T.G."/>
            <person name="Dalin E."/>
            <person name="Tice H."/>
            <person name="Bruce D."/>
            <person name="Goodwin L."/>
            <person name="Pitluck S."/>
            <person name="Sims D."/>
            <person name="Brettin T."/>
            <person name="Detter J.C."/>
            <person name="Han C."/>
            <person name="Chang Y.J."/>
            <person name="Larimer F."/>
            <person name="Land M."/>
            <person name="Hauser L."/>
            <person name="Kyrpides N.C."/>
            <person name="Mikhailova N."/>
            <person name="Moser S."/>
            <person name="Jegier P."/>
            <person name="Close D."/>
            <person name="Debruyn J.M."/>
            <person name="Wang Y."/>
            <person name="Layton A.C."/>
            <person name="Allen M.S."/>
            <person name="Sayler G.S."/>
        </authorList>
    </citation>
    <scope>NUCLEOTIDE SEQUENCE [LARGE SCALE GENOMIC DNA]</scope>
    <source>
        <strain evidence="2 3">MZ1T</strain>
    </source>
</reference>
<dbReference type="OrthoDB" id="1632057at2"/>
<evidence type="ECO:0000259" key="1">
    <source>
        <dbReference type="Pfam" id="PF13018"/>
    </source>
</evidence>
<keyword evidence="3" id="KW-1185">Reference proteome</keyword>
<dbReference type="KEGG" id="tmz:Tmz1t_1980"/>
<evidence type="ECO:0000313" key="3">
    <source>
        <dbReference type="Proteomes" id="UP000002186"/>
    </source>
</evidence>
<sequence>MNKSHRIVWSDARNAYIVAGENASAKGKPSSVRKALATAIAALFMGPGLAAAQSCEGQNPLTDAQTSTQCYENVDVTVAAGGSVVATGTTAIGVEVQAAPYARNFANQGTLEADAEGYNAYAYGVLFEGRVSGSVVNASTGTVSVSATGQGDGYGDGYGVLIRGISAGVSQTRARSRCPLRTSRAVATGTPGLMASRSMAMWMER</sequence>
<protein>
    <recommendedName>
        <fullName evidence="1">ESPR domain-containing protein</fullName>
    </recommendedName>
</protein>
<dbReference type="InterPro" id="IPR024973">
    <property type="entry name" value="ESPR"/>
</dbReference>
<reference evidence="3" key="1">
    <citation type="submission" date="2009-05" db="EMBL/GenBank/DDBJ databases">
        <title>Complete sequence of chromosome of Thauera sp. MZ1T.</title>
        <authorList>
            <consortium name="US DOE Joint Genome Institute"/>
            <person name="Lucas S."/>
            <person name="Copeland A."/>
            <person name="Lapidus A."/>
            <person name="Glavina del Rio T."/>
            <person name="Dalin E."/>
            <person name="Tice H."/>
            <person name="Bruce D."/>
            <person name="Goodwin L."/>
            <person name="Pitluck S."/>
            <person name="Sims D."/>
            <person name="Brettin T."/>
            <person name="Detter J.C."/>
            <person name="Han C."/>
            <person name="Larimer F."/>
            <person name="Land M."/>
            <person name="Hauser L."/>
            <person name="Kyrpides N."/>
            <person name="Mikhailova N."/>
            <person name="Sayler G.S."/>
        </authorList>
    </citation>
    <scope>NUCLEOTIDE SEQUENCE [LARGE SCALE GENOMIC DNA]</scope>
    <source>
        <strain evidence="3">MZ1T</strain>
    </source>
</reference>
<proteinExistence type="predicted"/>
<dbReference type="HOGENOM" id="CLU_1336981_0_0_4"/>
<dbReference type="Pfam" id="PF13018">
    <property type="entry name" value="ESPR"/>
    <property type="match status" value="1"/>
</dbReference>
<organism evidence="2 3">
    <name type="scientific">Thauera aminoaromatica</name>
    <dbReference type="NCBI Taxonomy" id="164330"/>
    <lineage>
        <taxon>Bacteria</taxon>
        <taxon>Pseudomonadati</taxon>
        <taxon>Pseudomonadota</taxon>
        <taxon>Betaproteobacteria</taxon>
        <taxon>Rhodocyclales</taxon>
        <taxon>Zoogloeaceae</taxon>
        <taxon>Thauera</taxon>
    </lineage>
</organism>
<evidence type="ECO:0000313" key="2">
    <source>
        <dbReference type="EMBL" id="ACK54731.1"/>
    </source>
</evidence>
<feature type="domain" description="ESPR" evidence="1">
    <location>
        <begin position="1"/>
        <end position="48"/>
    </location>
</feature>
<gene>
    <name evidence="2" type="ordered locus">Tmz1t_1980</name>
</gene>
<accession>C4ZNX3</accession>
<dbReference type="STRING" id="85643.Tmz1t_1980"/>
<name>C4ZNX3_THASP</name>